<dbReference type="CDD" id="cd08547">
    <property type="entry name" value="Type_II_cohesin"/>
    <property type="match status" value="1"/>
</dbReference>
<dbReference type="Proteomes" id="UP001056766">
    <property type="component" value="Unassembled WGS sequence"/>
</dbReference>
<dbReference type="GO" id="GO:0030246">
    <property type="term" value="F:carbohydrate binding"/>
    <property type="evidence" value="ECO:0007669"/>
    <property type="project" value="InterPro"/>
</dbReference>
<dbReference type="GO" id="GO:0000272">
    <property type="term" value="P:polysaccharide catabolic process"/>
    <property type="evidence" value="ECO:0007669"/>
    <property type="project" value="InterPro"/>
</dbReference>
<protein>
    <recommendedName>
        <fullName evidence="1">Cohesin domain-containing protein</fullName>
    </recommendedName>
</protein>
<feature type="domain" description="Cohesin" evidence="1">
    <location>
        <begin position="36"/>
        <end position="148"/>
    </location>
</feature>
<dbReference type="AlphaFoldDB" id="A0A9E4ZIH5"/>
<keyword evidence="3" id="KW-1185">Reference proteome</keyword>
<comment type="caution">
    <text evidence="2">The sequence shown here is derived from an EMBL/GenBank/DDBJ whole genome shotgun (WGS) entry which is preliminary data.</text>
</comment>
<evidence type="ECO:0000259" key="1">
    <source>
        <dbReference type="Pfam" id="PF00963"/>
    </source>
</evidence>
<dbReference type="InterPro" id="IPR008965">
    <property type="entry name" value="CBM2/CBM3_carb-bd_dom_sf"/>
</dbReference>
<sequence>MKVITIITIFLLLLVFSCFNSAAADVTLESSTQIATYGENFTIDVFVTPDAAIAGLQFDLDFDSSKIQIDSVSEGILLSQNGASTFFSDGNTDNNVGALSNVYGLILAPSSIIEPESFASITMSVKEQATSTATIGLKNVIISDPSGNPLSVLIKNTTLTINEAPLASEPEEVFYDSFEQGEWNGLWAEDSQRDWYDSTQRAIDGRWSAGIDGRATNAALTSKDIDLGGKTIATITFSWYIESYLDKGEYLAFDVSTNGGATWTEKAILRGNVDTENTWHEESIDVTDIDSLKIQFRGKMSNSQEDAFVDMVRVVAK</sequence>
<dbReference type="Gene3D" id="2.60.120.260">
    <property type="entry name" value="Galactose-binding domain-like"/>
    <property type="match status" value="1"/>
</dbReference>
<gene>
    <name evidence="2" type="ORF">KDK67_13770</name>
</gene>
<proteinExistence type="predicted"/>
<dbReference type="InterPro" id="IPR002102">
    <property type="entry name" value="Cohesin_dom"/>
</dbReference>
<organism evidence="2 3">
    <name type="scientific">Methanococcoides seepicolus</name>
    <dbReference type="NCBI Taxonomy" id="2828780"/>
    <lineage>
        <taxon>Archaea</taxon>
        <taxon>Methanobacteriati</taxon>
        <taxon>Methanobacteriota</taxon>
        <taxon>Stenosarchaea group</taxon>
        <taxon>Methanomicrobia</taxon>
        <taxon>Methanosarcinales</taxon>
        <taxon>Methanosarcinaceae</taxon>
        <taxon>Methanococcoides</taxon>
    </lineage>
</organism>
<dbReference type="Pfam" id="PF00963">
    <property type="entry name" value="Cohesin"/>
    <property type="match status" value="1"/>
</dbReference>
<dbReference type="Gene3D" id="2.60.40.680">
    <property type="match status" value="1"/>
</dbReference>
<evidence type="ECO:0000313" key="3">
    <source>
        <dbReference type="Proteomes" id="UP001056766"/>
    </source>
</evidence>
<evidence type="ECO:0000313" key="2">
    <source>
        <dbReference type="EMBL" id="MCM1988025.1"/>
    </source>
</evidence>
<reference evidence="2" key="1">
    <citation type="journal article" date="2021" name="mSystems">
        <title>Bacteria and Archaea Synergistically Convert Glycine Betaine to Biogenic Methane in the Formosa Cold Seep of the South China Sea.</title>
        <authorList>
            <person name="Li L."/>
            <person name="Zhang W."/>
            <person name="Zhang S."/>
            <person name="Song L."/>
            <person name="Sun Q."/>
            <person name="Zhang H."/>
            <person name="Xiang H."/>
            <person name="Dong X."/>
        </authorList>
    </citation>
    <scope>NUCLEOTIDE SEQUENCE</scope>
    <source>
        <strain evidence="2">LLY</strain>
    </source>
</reference>
<dbReference type="PROSITE" id="PS51257">
    <property type="entry name" value="PROKAR_LIPOPROTEIN"/>
    <property type="match status" value="1"/>
</dbReference>
<dbReference type="EMBL" id="JAGSOI010000114">
    <property type="protein sequence ID" value="MCM1988025.1"/>
    <property type="molecule type" value="Genomic_DNA"/>
</dbReference>
<dbReference type="SUPFAM" id="SSF49384">
    <property type="entry name" value="Carbohydrate-binding domain"/>
    <property type="match status" value="1"/>
</dbReference>
<reference evidence="2" key="2">
    <citation type="submission" date="2021-04" db="EMBL/GenBank/DDBJ databases">
        <authorList>
            <person name="Dong X."/>
        </authorList>
    </citation>
    <scope>NUCLEOTIDE SEQUENCE</scope>
    <source>
        <strain evidence="2">LLY</strain>
    </source>
</reference>
<name>A0A9E4ZIH5_9EURY</name>
<accession>A0A9E4ZIH5</accession>